<name>A0A5N5GTT6_9ROSA</name>
<dbReference type="PROSITE" id="PS50863">
    <property type="entry name" value="B3"/>
    <property type="match status" value="2"/>
</dbReference>
<dbReference type="OrthoDB" id="1151794at2759"/>
<feature type="domain" description="TF-B3" evidence="7">
    <location>
        <begin position="126"/>
        <end position="234"/>
    </location>
</feature>
<dbReference type="InterPro" id="IPR039218">
    <property type="entry name" value="REM_fam"/>
</dbReference>
<dbReference type="InterPro" id="IPR015300">
    <property type="entry name" value="DNA-bd_pseudobarrel_sf"/>
</dbReference>
<evidence type="ECO:0000256" key="3">
    <source>
        <dbReference type="ARBA" id="ARBA00023015"/>
    </source>
</evidence>
<dbReference type="AlphaFoldDB" id="A0A5N5GTT6"/>
<evidence type="ECO:0000256" key="1">
    <source>
        <dbReference type="ARBA" id="ARBA00004123"/>
    </source>
</evidence>
<comment type="caution">
    <text evidence="8">The sequence shown here is derived from an EMBL/GenBank/DDBJ whole genome shotgun (WGS) entry which is preliminary data.</text>
</comment>
<keyword evidence="6" id="KW-0539">Nucleus</keyword>
<evidence type="ECO:0000256" key="5">
    <source>
        <dbReference type="ARBA" id="ARBA00023163"/>
    </source>
</evidence>
<keyword evidence="9" id="KW-1185">Reference proteome</keyword>
<keyword evidence="2" id="KW-0677">Repeat</keyword>
<reference evidence="8 9" key="1">
    <citation type="submission" date="2019-09" db="EMBL/GenBank/DDBJ databases">
        <authorList>
            <person name="Ou C."/>
        </authorList>
    </citation>
    <scope>NUCLEOTIDE SEQUENCE [LARGE SCALE GENOMIC DNA]</scope>
    <source>
        <strain evidence="8">S2</strain>
        <tissue evidence="8">Leaf</tissue>
    </source>
</reference>
<keyword evidence="3" id="KW-0805">Transcription regulation</keyword>
<gene>
    <name evidence="8" type="ORF">D8674_014888</name>
</gene>
<dbReference type="GO" id="GO:0005634">
    <property type="term" value="C:nucleus"/>
    <property type="evidence" value="ECO:0007669"/>
    <property type="project" value="UniProtKB-SubCell"/>
</dbReference>
<dbReference type="GO" id="GO:0003677">
    <property type="term" value="F:DNA binding"/>
    <property type="evidence" value="ECO:0007669"/>
    <property type="project" value="UniProtKB-KW"/>
</dbReference>
<dbReference type="Proteomes" id="UP000327157">
    <property type="component" value="Chromosome 15"/>
</dbReference>
<dbReference type="PANTHER" id="PTHR31674:SF62">
    <property type="entry name" value="B3 DOMAIN-CONTAINING PROTEIN REM14-RELATED"/>
    <property type="match status" value="1"/>
</dbReference>
<dbReference type="SUPFAM" id="SSF101936">
    <property type="entry name" value="DNA-binding pseudobarrel domain"/>
    <property type="match status" value="2"/>
</dbReference>
<evidence type="ECO:0000256" key="6">
    <source>
        <dbReference type="ARBA" id="ARBA00023242"/>
    </source>
</evidence>
<comment type="subcellular location">
    <subcellularLocation>
        <location evidence="1">Nucleus</location>
    </subcellularLocation>
</comment>
<feature type="domain" description="TF-B3" evidence="7">
    <location>
        <begin position="8"/>
        <end position="101"/>
    </location>
</feature>
<dbReference type="Pfam" id="PF02362">
    <property type="entry name" value="B3"/>
    <property type="match status" value="2"/>
</dbReference>
<evidence type="ECO:0000313" key="8">
    <source>
        <dbReference type="EMBL" id="KAB2619019.1"/>
    </source>
</evidence>
<dbReference type="Gene3D" id="2.40.330.10">
    <property type="entry name" value="DNA-binding pseudobarrel domain"/>
    <property type="match status" value="2"/>
</dbReference>
<dbReference type="CDD" id="cd10017">
    <property type="entry name" value="B3_DNA"/>
    <property type="match status" value="2"/>
</dbReference>
<accession>A0A5N5GTT6</accession>
<evidence type="ECO:0000313" key="9">
    <source>
        <dbReference type="Proteomes" id="UP000327157"/>
    </source>
</evidence>
<organism evidence="8 9">
    <name type="scientific">Pyrus ussuriensis x Pyrus communis</name>
    <dbReference type="NCBI Taxonomy" id="2448454"/>
    <lineage>
        <taxon>Eukaryota</taxon>
        <taxon>Viridiplantae</taxon>
        <taxon>Streptophyta</taxon>
        <taxon>Embryophyta</taxon>
        <taxon>Tracheophyta</taxon>
        <taxon>Spermatophyta</taxon>
        <taxon>Magnoliopsida</taxon>
        <taxon>eudicotyledons</taxon>
        <taxon>Gunneridae</taxon>
        <taxon>Pentapetalae</taxon>
        <taxon>rosids</taxon>
        <taxon>fabids</taxon>
        <taxon>Rosales</taxon>
        <taxon>Rosaceae</taxon>
        <taxon>Amygdaloideae</taxon>
        <taxon>Maleae</taxon>
        <taxon>Pyrus</taxon>
    </lineage>
</organism>
<reference evidence="9" key="2">
    <citation type="submission" date="2019-10" db="EMBL/GenBank/DDBJ databases">
        <title>A de novo genome assembly of a pear dwarfing rootstock.</title>
        <authorList>
            <person name="Wang F."/>
            <person name="Wang J."/>
            <person name="Li S."/>
            <person name="Zhang Y."/>
            <person name="Fang M."/>
            <person name="Ma L."/>
            <person name="Zhao Y."/>
            <person name="Jiang S."/>
        </authorList>
    </citation>
    <scope>NUCLEOTIDE SEQUENCE [LARGE SCALE GENOMIC DNA]</scope>
</reference>
<keyword evidence="4" id="KW-0238">DNA-binding</keyword>
<dbReference type="PANTHER" id="PTHR31674">
    <property type="entry name" value="B3 DOMAIN-CONTAINING PROTEIN REM-LIKE 3-RELATED"/>
    <property type="match status" value="1"/>
</dbReference>
<evidence type="ECO:0000259" key="7">
    <source>
        <dbReference type="PROSITE" id="PS50863"/>
    </source>
</evidence>
<dbReference type="EMBL" id="SMOL01000401">
    <property type="protein sequence ID" value="KAB2619019.1"/>
    <property type="molecule type" value="Genomic_DNA"/>
</dbReference>
<evidence type="ECO:0000256" key="2">
    <source>
        <dbReference type="ARBA" id="ARBA00022737"/>
    </source>
</evidence>
<evidence type="ECO:0000256" key="4">
    <source>
        <dbReference type="ARBA" id="ARBA00023125"/>
    </source>
</evidence>
<protein>
    <submittedName>
        <fullName evidence="8">B3 domain-containing protein REM9-like</fullName>
    </submittedName>
</protein>
<reference evidence="8 9" key="3">
    <citation type="submission" date="2019-11" db="EMBL/GenBank/DDBJ databases">
        <title>A de novo genome assembly of a pear dwarfing rootstock.</title>
        <authorList>
            <person name="Wang F."/>
            <person name="Wang J."/>
            <person name="Li S."/>
            <person name="Zhang Y."/>
            <person name="Fang M."/>
            <person name="Ma L."/>
            <person name="Zhao Y."/>
            <person name="Jiang S."/>
        </authorList>
    </citation>
    <scope>NUCLEOTIDE SEQUENCE [LARGE SCALE GENOMIC DNA]</scope>
    <source>
        <strain evidence="8">S2</strain>
        <tissue evidence="8">Leaf</tissue>
    </source>
</reference>
<proteinExistence type="predicted"/>
<sequence>MAGSPPFPRRFFKPLIPGFEYAISIPASFCQNLNERNAKKAVIESCQGSWEVGVARTGEGTLYFEGGWEEFVKDHNLKVGEFLVFRHLGRMVFHVNVYEPLGCEKVFPPPPPPAAARSTSSPLFFLKSISETHSLPNKCYVTIPSGFVKAHGLGDRKKMILKVPFVRGKWPVELGTWQGGKRGAAISLRTAIRTRGWYKFYEDNGLKIGDCCKFVLKEVPDSKSKPVIMEVDIKRMVLGSSKAVVNFE</sequence>
<dbReference type="InterPro" id="IPR003340">
    <property type="entry name" value="B3_DNA-bd"/>
</dbReference>
<keyword evidence="5" id="KW-0804">Transcription</keyword>
<dbReference type="SMART" id="SM01019">
    <property type="entry name" value="B3"/>
    <property type="match status" value="2"/>
</dbReference>